<name>A0A9P6ZSB4_9AGAM</name>
<dbReference type="AlphaFoldDB" id="A0A9P6ZSB4"/>
<sequence>MSGRQLELMFVAWAAARNLMRQRVYQPDLPFPVYPPPPVWPDEVRAMMILWIARER</sequence>
<dbReference type="EMBL" id="JABBWD010000031">
    <property type="protein sequence ID" value="KAG1775747.1"/>
    <property type="molecule type" value="Genomic_DNA"/>
</dbReference>
<organism evidence="1 2">
    <name type="scientific">Suillus placidus</name>
    <dbReference type="NCBI Taxonomy" id="48579"/>
    <lineage>
        <taxon>Eukaryota</taxon>
        <taxon>Fungi</taxon>
        <taxon>Dikarya</taxon>
        <taxon>Basidiomycota</taxon>
        <taxon>Agaricomycotina</taxon>
        <taxon>Agaricomycetes</taxon>
        <taxon>Agaricomycetidae</taxon>
        <taxon>Boletales</taxon>
        <taxon>Suillineae</taxon>
        <taxon>Suillaceae</taxon>
        <taxon>Suillus</taxon>
    </lineage>
</organism>
<dbReference type="Proteomes" id="UP000714275">
    <property type="component" value="Unassembled WGS sequence"/>
</dbReference>
<keyword evidence="2" id="KW-1185">Reference proteome</keyword>
<evidence type="ECO:0000313" key="2">
    <source>
        <dbReference type="Proteomes" id="UP000714275"/>
    </source>
</evidence>
<proteinExistence type="predicted"/>
<protein>
    <submittedName>
        <fullName evidence="1">Uncharacterized protein</fullName>
    </submittedName>
</protein>
<accession>A0A9P6ZSB4</accession>
<comment type="caution">
    <text evidence="1">The sequence shown here is derived from an EMBL/GenBank/DDBJ whole genome shotgun (WGS) entry which is preliminary data.</text>
</comment>
<evidence type="ECO:0000313" key="1">
    <source>
        <dbReference type="EMBL" id="KAG1775747.1"/>
    </source>
</evidence>
<reference evidence="1" key="1">
    <citation type="journal article" date="2020" name="New Phytol.">
        <title>Comparative genomics reveals dynamic genome evolution in host specialist ectomycorrhizal fungi.</title>
        <authorList>
            <person name="Lofgren L.A."/>
            <person name="Nguyen N.H."/>
            <person name="Vilgalys R."/>
            <person name="Ruytinx J."/>
            <person name="Liao H.L."/>
            <person name="Branco S."/>
            <person name="Kuo A."/>
            <person name="LaButti K."/>
            <person name="Lipzen A."/>
            <person name="Andreopoulos W."/>
            <person name="Pangilinan J."/>
            <person name="Riley R."/>
            <person name="Hundley H."/>
            <person name="Na H."/>
            <person name="Barry K."/>
            <person name="Grigoriev I.V."/>
            <person name="Stajich J.E."/>
            <person name="Kennedy P.G."/>
        </authorList>
    </citation>
    <scope>NUCLEOTIDE SEQUENCE</scope>
    <source>
        <strain evidence="1">DOB743</strain>
    </source>
</reference>
<gene>
    <name evidence="1" type="ORF">EV702DRAFT_1198940</name>
</gene>